<dbReference type="CDD" id="cd17324">
    <property type="entry name" value="MFS_NepI_like"/>
    <property type="match status" value="1"/>
</dbReference>
<comment type="caution">
    <text evidence="6">The sequence shown here is derived from an EMBL/GenBank/DDBJ whole genome shotgun (WGS) entry which is preliminary data.</text>
</comment>
<evidence type="ECO:0000256" key="3">
    <source>
        <dbReference type="ARBA" id="ARBA00023136"/>
    </source>
</evidence>
<dbReference type="Gene3D" id="1.20.1250.20">
    <property type="entry name" value="MFS general substrate transporter like domains"/>
    <property type="match status" value="1"/>
</dbReference>
<dbReference type="PANTHER" id="PTHR42910">
    <property type="entry name" value="TRANSPORTER SCO4007-RELATED"/>
    <property type="match status" value="1"/>
</dbReference>
<gene>
    <name evidence="6" type="ORF">DM48_7990</name>
</gene>
<proteinExistence type="predicted"/>
<keyword evidence="1 4" id="KW-0812">Transmembrane</keyword>
<evidence type="ECO:0000313" key="7">
    <source>
        <dbReference type="Proteomes" id="UP000029590"/>
    </source>
</evidence>
<feature type="domain" description="Major facilitator superfamily (MFS) profile" evidence="5">
    <location>
        <begin position="1"/>
        <end position="396"/>
    </location>
</feature>
<accession>A0AAW3F9Z8</accession>
<reference evidence="6 7" key="1">
    <citation type="submission" date="2014-04" db="EMBL/GenBank/DDBJ databases">
        <authorList>
            <person name="Bishop-Lilly K.A."/>
            <person name="Broomall S.M."/>
            <person name="Chain P.S."/>
            <person name="Chertkov O."/>
            <person name="Coyne S.R."/>
            <person name="Daligault H.E."/>
            <person name="Davenport K.W."/>
            <person name="Erkkila T."/>
            <person name="Frey K.G."/>
            <person name="Gibbons H.S."/>
            <person name="Gu W."/>
            <person name="Jaissle J."/>
            <person name="Johnson S.L."/>
            <person name="Koroleva G.I."/>
            <person name="Ladner J.T."/>
            <person name="Lo C.-C."/>
            <person name="Minogue T.D."/>
            <person name="Munk C."/>
            <person name="Palacios G.F."/>
            <person name="Redden C.L."/>
            <person name="Rosenzweig C.N."/>
            <person name="Scholz M.B."/>
            <person name="Teshima H."/>
            <person name="Xu Y."/>
        </authorList>
    </citation>
    <scope>NUCLEOTIDE SEQUENCE [LARGE SCALE GENOMIC DNA]</scope>
    <source>
        <strain evidence="7">gladioli</strain>
    </source>
</reference>
<dbReference type="AlphaFoldDB" id="A0AAW3F9Z8"/>
<dbReference type="Pfam" id="PF07690">
    <property type="entry name" value="MFS_1"/>
    <property type="match status" value="1"/>
</dbReference>
<evidence type="ECO:0000313" key="6">
    <source>
        <dbReference type="EMBL" id="KGC20335.1"/>
    </source>
</evidence>
<name>A0AAW3F9Z8_BURGA</name>
<sequence length="405" mass="41435">MDNTSTAPHGVRGAIPMMAAACGVTVANVYLCQPLLSAVATSFHASASTAGLVATGAQVGYATGILLVVPMADRADPRRLIRVLLALTCAALICAGLSPSVHLLALLTLLVTTVTVVPQVLIPVAVSLAAPGKSGRVVGTMQTGLILGILLSRTVSGAVGQFSGSWRASYFLAAALTGLLLIVLPRYIPERQTESAADKKSYLSLLASLPQLVLEWRDLRFSSALGASMFGAFSAFWATLAFHLAQPPFGFGSAQAGLFGLWGATGALIAPQCGRLSDRFGPTAVNIISLCSGALAFAAFVAGGDISTSALVVGVNLLDFGNQAGQIANQARIFKLDPGARARLNTVYMVFTFAGGALGSAIGAGAWTAGGWNGVCVTGFALLALVACLLIARNLFKGKPVATTR</sequence>
<feature type="transmembrane region" description="Helical" evidence="4">
    <location>
        <begin position="80"/>
        <end position="98"/>
    </location>
</feature>
<dbReference type="PANTHER" id="PTHR42910:SF1">
    <property type="entry name" value="MAJOR FACILITATOR SUPERFAMILY (MFS) PROFILE DOMAIN-CONTAINING PROTEIN"/>
    <property type="match status" value="1"/>
</dbReference>
<evidence type="ECO:0000259" key="5">
    <source>
        <dbReference type="PROSITE" id="PS50850"/>
    </source>
</evidence>
<feature type="transmembrane region" description="Helical" evidence="4">
    <location>
        <begin position="346"/>
        <end position="366"/>
    </location>
</feature>
<evidence type="ECO:0000256" key="2">
    <source>
        <dbReference type="ARBA" id="ARBA00022989"/>
    </source>
</evidence>
<feature type="transmembrane region" description="Helical" evidence="4">
    <location>
        <begin position="104"/>
        <end position="130"/>
    </location>
</feature>
<dbReference type="EMBL" id="JPGG01000012">
    <property type="protein sequence ID" value="KGC20335.1"/>
    <property type="molecule type" value="Genomic_DNA"/>
</dbReference>
<organism evidence="6 7">
    <name type="scientific">Burkholderia gladioli</name>
    <name type="common">Pseudomonas marginata</name>
    <name type="synonym">Phytomonas marginata</name>
    <dbReference type="NCBI Taxonomy" id="28095"/>
    <lineage>
        <taxon>Bacteria</taxon>
        <taxon>Pseudomonadati</taxon>
        <taxon>Pseudomonadota</taxon>
        <taxon>Betaproteobacteria</taxon>
        <taxon>Burkholderiales</taxon>
        <taxon>Burkholderiaceae</taxon>
        <taxon>Burkholderia</taxon>
    </lineage>
</organism>
<keyword evidence="2 4" id="KW-1133">Transmembrane helix</keyword>
<dbReference type="InterPro" id="IPR011701">
    <property type="entry name" value="MFS"/>
</dbReference>
<feature type="transmembrane region" description="Helical" evidence="4">
    <location>
        <begin position="43"/>
        <end position="68"/>
    </location>
</feature>
<dbReference type="Proteomes" id="UP000029590">
    <property type="component" value="Unassembled WGS sequence"/>
</dbReference>
<feature type="transmembrane region" description="Helical" evidence="4">
    <location>
        <begin position="251"/>
        <end position="271"/>
    </location>
</feature>
<dbReference type="SUPFAM" id="SSF103473">
    <property type="entry name" value="MFS general substrate transporter"/>
    <property type="match status" value="1"/>
</dbReference>
<dbReference type="InterPro" id="IPR020846">
    <property type="entry name" value="MFS_dom"/>
</dbReference>
<evidence type="ECO:0000256" key="4">
    <source>
        <dbReference type="SAM" id="Phobius"/>
    </source>
</evidence>
<dbReference type="RefSeq" id="WP_208450001.1">
    <property type="nucleotide sequence ID" value="NZ_CADESY010000030.1"/>
</dbReference>
<feature type="transmembrane region" description="Helical" evidence="4">
    <location>
        <begin position="12"/>
        <end position="31"/>
    </location>
</feature>
<dbReference type="GO" id="GO:0022857">
    <property type="term" value="F:transmembrane transporter activity"/>
    <property type="evidence" value="ECO:0007669"/>
    <property type="project" value="InterPro"/>
</dbReference>
<keyword evidence="3 4" id="KW-0472">Membrane</keyword>
<feature type="transmembrane region" description="Helical" evidence="4">
    <location>
        <begin position="224"/>
        <end position="245"/>
    </location>
</feature>
<protein>
    <submittedName>
        <fullName evidence="6">Major Facilitator Superfamily protein</fullName>
    </submittedName>
</protein>
<dbReference type="InterPro" id="IPR036259">
    <property type="entry name" value="MFS_trans_sf"/>
</dbReference>
<evidence type="ECO:0000256" key="1">
    <source>
        <dbReference type="ARBA" id="ARBA00022692"/>
    </source>
</evidence>
<dbReference type="PROSITE" id="PS50850">
    <property type="entry name" value="MFS"/>
    <property type="match status" value="1"/>
</dbReference>
<feature type="transmembrane region" description="Helical" evidence="4">
    <location>
        <begin position="372"/>
        <end position="396"/>
    </location>
</feature>
<feature type="transmembrane region" description="Helical" evidence="4">
    <location>
        <begin position="168"/>
        <end position="188"/>
    </location>
</feature>
<feature type="transmembrane region" description="Helical" evidence="4">
    <location>
        <begin position="137"/>
        <end position="156"/>
    </location>
</feature>